<proteinExistence type="predicted"/>
<keyword evidence="3" id="KW-1185">Reference proteome</keyword>
<dbReference type="KEGG" id="aacx:DEACI_1043"/>
<dbReference type="EMBL" id="LR746496">
    <property type="protein sequence ID" value="CAA7600390.1"/>
    <property type="molecule type" value="Genomic_DNA"/>
</dbReference>
<dbReference type="AlphaFoldDB" id="A0A8S0X3V6"/>
<dbReference type="Proteomes" id="UP000836597">
    <property type="component" value="Chromosome"/>
</dbReference>
<reference evidence="1" key="2">
    <citation type="submission" date="2020-01" db="EMBL/GenBank/DDBJ databases">
        <authorList>
            <person name="Hornung B."/>
        </authorList>
    </citation>
    <scope>NUCLEOTIDE SEQUENCE</scope>
    <source>
        <strain evidence="1">PacBioINE</strain>
    </source>
</reference>
<evidence type="ECO:0000313" key="3">
    <source>
        <dbReference type="Proteomes" id="UP001071230"/>
    </source>
</evidence>
<reference evidence="2" key="1">
    <citation type="submission" date="2014-11" db="EMBL/GenBank/DDBJ databases">
        <authorList>
            <person name="Hornung B.V."/>
        </authorList>
    </citation>
    <scope>NUCLEOTIDE SEQUENCE</scope>
    <source>
        <strain evidence="2">INE</strain>
    </source>
</reference>
<name>A0A8S0X3V6_9FIRM</name>
<evidence type="ECO:0000313" key="1">
    <source>
        <dbReference type="EMBL" id="CAA7600390.1"/>
    </source>
</evidence>
<dbReference type="Proteomes" id="UP001071230">
    <property type="component" value="Unassembled WGS sequence"/>
</dbReference>
<evidence type="ECO:0000313" key="2">
    <source>
        <dbReference type="EMBL" id="CEJ07912.1"/>
    </source>
</evidence>
<dbReference type="EMBL" id="CDGJ01000068">
    <property type="protein sequence ID" value="CEJ07912.1"/>
    <property type="molecule type" value="Genomic_DNA"/>
</dbReference>
<accession>A0A8S0X3V6</accession>
<protein>
    <submittedName>
        <fullName evidence="1">Uncharacterized protein</fullName>
    </submittedName>
</protein>
<gene>
    <name evidence="1" type="ORF">DEACI_1043</name>
    <name evidence="2" type="ORF">DEACI_2384</name>
</gene>
<sequence>MGKMEEIIEEILASAGLESLEAPNSLSAKPGAEENSACTEFLGAGRGRSCTCPPPDFIFCDRSKKIRLAPRSLKGASGETYSHSKTLSH</sequence>
<organism evidence="1">
    <name type="scientific">Acididesulfobacillus acetoxydans</name>
    <dbReference type="NCBI Taxonomy" id="1561005"/>
    <lineage>
        <taxon>Bacteria</taxon>
        <taxon>Bacillati</taxon>
        <taxon>Bacillota</taxon>
        <taxon>Clostridia</taxon>
        <taxon>Eubacteriales</taxon>
        <taxon>Peptococcaceae</taxon>
        <taxon>Acididesulfobacillus</taxon>
    </lineage>
</organism>